<keyword evidence="1" id="KW-0732">Signal</keyword>
<feature type="signal peptide" evidence="1">
    <location>
        <begin position="1"/>
        <end position="22"/>
    </location>
</feature>
<evidence type="ECO:0000313" key="3">
    <source>
        <dbReference type="Proteomes" id="UP000215134"/>
    </source>
</evidence>
<gene>
    <name evidence="2" type="ORF">SAMEA4384070_03393</name>
</gene>
<dbReference type="InterPro" id="IPR011250">
    <property type="entry name" value="OMP/PagP_B-barrel"/>
</dbReference>
<dbReference type="STRING" id="1411141.GCA_001590885_01434"/>
<dbReference type="InterPro" id="IPR009998">
    <property type="entry name" value="YfaZ"/>
</dbReference>
<name>A0A240C6G4_SERFI</name>
<organism evidence="2 3">
    <name type="scientific">Serratia ficaria</name>
    <dbReference type="NCBI Taxonomy" id="61651"/>
    <lineage>
        <taxon>Bacteria</taxon>
        <taxon>Pseudomonadati</taxon>
        <taxon>Pseudomonadota</taxon>
        <taxon>Gammaproteobacteria</taxon>
        <taxon>Enterobacterales</taxon>
        <taxon>Yersiniaceae</taxon>
        <taxon>Serratia</taxon>
    </lineage>
</organism>
<dbReference type="KEGG" id="sfj:SAMEA4384070_3393"/>
<feature type="chain" id="PRO_5012444440" evidence="1">
    <location>
        <begin position="23"/>
        <end position="181"/>
    </location>
</feature>
<sequence length="181" mass="18641">MMKKTWVACAAGLLLVTGSASAVSLSGEAGEHYTNLGVGMSTGSSGLGLTGNWARSDHDGNVGSLGLNFGVPLGPLTATVGGKALYLSPKDGKSGGALALGGGLEWVINRYFSLHGEGYFAPESLTSGVKAYNEASGGLRWNVFRPLSVDVGYRYMQMAGKDGRRDNTLADGPYIGVGLSF</sequence>
<dbReference type="Pfam" id="PF07437">
    <property type="entry name" value="YfaZ"/>
    <property type="match status" value="1"/>
</dbReference>
<proteinExistence type="predicted"/>
<keyword evidence="3" id="KW-1185">Reference proteome</keyword>
<dbReference type="Proteomes" id="UP000215134">
    <property type="component" value="Chromosome 1"/>
</dbReference>
<reference evidence="2 3" key="1">
    <citation type="submission" date="2017-06" db="EMBL/GenBank/DDBJ databases">
        <authorList>
            <consortium name="Pathogen Informatics"/>
        </authorList>
    </citation>
    <scope>NUCLEOTIDE SEQUENCE [LARGE SCALE GENOMIC DNA]</scope>
    <source>
        <strain evidence="2 3">NCTC12148</strain>
    </source>
</reference>
<dbReference type="AlphaFoldDB" id="A0A240C6G4"/>
<dbReference type="SUPFAM" id="SSF56925">
    <property type="entry name" value="OMPA-like"/>
    <property type="match status" value="1"/>
</dbReference>
<evidence type="ECO:0000256" key="1">
    <source>
        <dbReference type="SAM" id="SignalP"/>
    </source>
</evidence>
<evidence type="ECO:0000313" key="2">
    <source>
        <dbReference type="EMBL" id="SNW03607.1"/>
    </source>
</evidence>
<dbReference type="EMBL" id="LT906479">
    <property type="protein sequence ID" value="SNW03607.1"/>
    <property type="molecule type" value="Genomic_DNA"/>
</dbReference>
<accession>A0A240C6G4</accession>
<protein>
    <submittedName>
        <fullName evidence="2">YfaZ</fullName>
    </submittedName>
</protein>